<dbReference type="AlphaFoldDB" id="A0A5J4PIC8"/>
<organism evidence="1">
    <name type="scientific">termite gut metagenome</name>
    <dbReference type="NCBI Taxonomy" id="433724"/>
    <lineage>
        <taxon>unclassified sequences</taxon>
        <taxon>metagenomes</taxon>
        <taxon>organismal metagenomes</taxon>
    </lineage>
</organism>
<comment type="caution">
    <text evidence="1">The sequence shown here is derived from an EMBL/GenBank/DDBJ whole genome shotgun (WGS) entry which is preliminary data.</text>
</comment>
<proteinExistence type="predicted"/>
<accession>A0A5J4PIC8</accession>
<reference evidence="1" key="1">
    <citation type="submission" date="2019-03" db="EMBL/GenBank/DDBJ databases">
        <title>Single cell metagenomics reveals metabolic interactions within the superorganism composed of flagellate Streblomastix strix and complex community of Bacteroidetes bacteria on its surface.</title>
        <authorList>
            <person name="Treitli S.C."/>
            <person name="Kolisko M."/>
            <person name="Husnik F."/>
            <person name="Keeling P."/>
            <person name="Hampl V."/>
        </authorList>
    </citation>
    <scope>NUCLEOTIDE SEQUENCE</scope>
    <source>
        <strain evidence="1">STM</strain>
    </source>
</reference>
<protein>
    <submittedName>
        <fullName evidence="1">Uncharacterized protein</fullName>
    </submittedName>
</protein>
<dbReference type="PROSITE" id="PS51257">
    <property type="entry name" value="PROKAR_LIPOPROTEIN"/>
    <property type="match status" value="1"/>
</dbReference>
<dbReference type="EMBL" id="SNRY01008608">
    <property type="protein sequence ID" value="KAA6308243.1"/>
    <property type="molecule type" value="Genomic_DNA"/>
</dbReference>
<evidence type="ECO:0000313" key="1">
    <source>
        <dbReference type="EMBL" id="KAA6308243.1"/>
    </source>
</evidence>
<feature type="non-terminal residue" evidence="1">
    <location>
        <position position="84"/>
    </location>
</feature>
<name>A0A5J4PIC8_9ZZZZ</name>
<gene>
    <name evidence="1" type="ORF">EZS27_040078</name>
</gene>
<sequence length="84" mass="9172">MKKSFQLIVVLIAVAFLSSCSGSKGEDKNTDATEQKDEKPVVKLANVTARPVEQIQEYTGTPPLNISPLSKFRAVIIPLMGLNR</sequence>